<dbReference type="GeneTree" id="ENSGT00940000163505"/>
<dbReference type="STRING" id="9544.ENSMMUP00000073692"/>
<dbReference type="AlphaFoldDB" id="A0A5F8A8J1"/>
<protein>
    <submittedName>
        <fullName evidence="1">Uncharacterized protein</fullName>
    </submittedName>
</protein>
<accession>A0A5F8A8J1</accession>
<evidence type="ECO:0000313" key="2">
    <source>
        <dbReference type="Proteomes" id="UP000006718"/>
    </source>
</evidence>
<dbReference type="Proteomes" id="UP000006718">
    <property type="component" value="Chromosome 13"/>
</dbReference>
<evidence type="ECO:0000313" key="1">
    <source>
        <dbReference type="Ensembl" id="ENSMMUP00000073692.1"/>
    </source>
</evidence>
<dbReference type="Bgee" id="ENSMMUG00000055950">
    <property type="expression patterns" value="Expressed in colon and 2 other cell types or tissues"/>
</dbReference>
<organism evidence="1 2">
    <name type="scientific">Macaca mulatta</name>
    <name type="common">Rhesus macaque</name>
    <dbReference type="NCBI Taxonomy" id="9544"/>
    <lineage>
        <taxon>Eukaryota</taxon>
        <taxon>Metazoa</taxon>
        <taxon>Chordata</taxon>
        <taxon>Craniata</taxon>
        <taxon>Vertebrata</taxon>
        <taxon>Euteleostomi</taxon>
        <taxon>Mammalia</taxon>
        <taxon>Eutheria</taxon>
        <taxon>Euarchontoglires</taxon>
        <taxon>Primates</taxon>
        <taxon>Haplorrhini</taxon>
        <taxon>Catarrhini</taxon>
        <taxon>Cercopithecidae</taxon>
        <taxon>Cercopithecinae</taxon>
        <taxon>Macaca</taxon>
    </lineage>
</organism>
<name>A0A5F8A8J1_MACMU</name>
<keyword evidence="2" id="KW-1185">Reference proteome</keyword>
<dbReference type="PANTHER" id="PTHR12138">
    <property type="entry name" value="PRIMATE-EXPANDED PROTEIN FAMILY"/>
    <property type="match status" value="1"/>
</dbReference>
<dbReference type="Ensembl" id="ENSMMUT00000100020.1">
    <property type="protein sequence ID" value="ENSMMUP00000073692.1"/>
    <property type="gene ID" value="ENSMMUG00000055950.1"/>
</dbReference>
<dbReference type="PANTHER" id="PTHR12138:SF160">
    <property type="entry name" value="COILED-COIL DOMAIN CONTAINING 122"/>
    <property type="match status" value="1"/>
</dbReference>
<reference evidence="1" key="2">
    <citation type="submission" date="2019-01" db="EMBL/GenBank/DDBJ databases">
        <authorList>
            <person name="Graves T."/>
            <person name="Eichler E.E."/>
            <person name="Wilson R.K."/>
        </authorList>
    </citation>
    <scope>NUCLEOTIDE SEQUENCE [LARGE SCALE GENOMIC DNA]</scope>
    <source>
        <strain evidence="1">17573</strain>
    </source>
</reference>
<dbReference type="VEuPathDB" id="HostDB:ENSMMUG00000055950"/>
<proteinExistence type="predicted"/>
<reference evidence="1" key="3">
    <citation type="submission" date="2025-08" db="UniProtKB">
        <authorList>
            <consortium name="Ensembl"/>
        </authorList>
    </citation>
    <scope>IDENTIFICATION</scope>
    <source>
        <strain evidence="1">17573</strain>
    </source>
</reference>
<sequence>KTAFQNKHSGDASKSSGFLLVVSLSPNRFVLSTKGLSTFFFFFFLRQSLILSPRLECSGAISAHCKLHLLGSCHSPASASLEAGTTGARHPARLFLFFILFFIFSRDGVSPC</sequence>
<dbReference type="InParanoid" id="A0A5F8A8J1"/>
<reference evidence="1" key="4">
    <citation type="submission" date="2025-09" db="UniProtKB">
        <authorList>
            <consortium name="Ensembl"/>
        </authorList>
    </citation>
    <scope>IDENTIFICATION</scope>
    <source>
        <strain evidence="1">17573</strain>
    </source>
</reference>
<reference evidence="2" key="1">
    <citation type="journal article" date="2007" name="Science">
        <title>Evolutionary and biomedical insights from the rhesus macaque genome.</title>
        <authorList>
            <person name="Gibbs R.A."/>
            <person name="Rogers J."/>
            <person name="Katze M.G."/>
            <person name="Bumgarner R."/>
            <person name="Weinstock G.M."/>
            <person name="Mardis E.R."/>
            <person name="Remington K.A."/>
            <person name="Strausberg R.L."/>
            <person name="Venter J.C."/>
            <person name="Wilson R.K."/>
            <person name="Batzer M.A."/>
            <person name="Bustamante C.D."/>
            <person name="Eichler E.E."/>
            <person name="Hahn M.W."/>
            <person name="Hardison R.C."/>
            <person name="Makova K.D."/>
            <person name="Miller W."/>
            <person name="Milosavljevic A."/>
            <person name="Palermo R.E."/>
            <person name="Siepel A."/>
            <person name="Sikela J.M."/>
            <person name="Attaway T."/>
            <person name="Bell S."/>
            <person name="Bernard K.E."/>
            <person name="Buhay C.J."/>
            <person name="Chandrabose M.N."/>
            <person name="Dao M."/>
            <person name="Davis C."/>
            <person name="Delehaunty K.D."/>
            <person name="Ding Y."/>
            <person name="Dinh H.H."/>
            <person name="Dugan-Rocha S."/>
            <person name="Fulton L.A."/>
            <person name="Gabisi R.A."/>
            <person name="Garner T.T."/>
            <person name="Godfrey J."/>
            <person name="Hawes A.C."/>
            <person name="Hernandez J."/>
            <person name="Hines S."/>
            <person name="Holder M."/>
            <person name="Hume J."/>
            <person name="Jhangiani S.N."/>
            <person name="Joshi V."/>
            <person name="Khan Z.M."/>
            <person name="Kirkness E.F."/>
            <person name="Cree A."/>
            <person name="Fowler R.G."/>
            <person name="Lee S."/>
            <person name="Lewis L.R."/>
            <person name="Li Z."/>
            <person name="Liu Y.-S."/>
            <person name="Moore S.M."/>
            <person name="Muzny D."/>
            <person name="Nazareth L.V."/>
            <person name="Ngo D.N."/>
            <person name="Okwuonu G.O."/>
            <person name="Pai G."/>
            <person name="Parker D."/>
            <person name="Paul H.A."/>
            <person name="Pfannkoch C."/>
            <person name="Pohl C.S."/>
            <person name="Rogers Y.-H.C."/>
            <person name="Ruiz S.J."/>
            <person name="Sabo A."/>
            <person name="Santibanez J."/>
            <person name="Schneider B.W."/>
            <person name="Smith S.M."/>
            <person name="Sodergren E."/>
            <person name="Svatek A.F."/>
            <person name="Utterback T.R."/>
            <person name="Vattathil S."/>
            <person name="Warren W."/>
            <person name="White C.S."/>
            <person name="Chinwalla A.T."/>
            <person name="Feng Y."/>
            <person name="Halpern A.L."/>
            <person name="Hillier L.W."/>
            <person name="Huang X."/>
            <person name="Minx P."/>
            <person name="Nelson J.O."/>
            <person name="Pepin K.H."/>
            <person name="Qin X."/>
            <person name="Sutton G.G."/>
            <person name="Venter E."/>
            <person name="Walenz B.P."/>
            <person name="Wallis J.W."/>
            <person name="Worley K.C."/>
            <person name="Yang S.-P."/>
            <person name="Jones S.M."/>
            <person name="Marra M.A."/>
            <person name="Rocchi M."/>
            <person name="Schein J.E."/>
            <person name="Baertsch R."/>
            <person name="Clarke L."/>
            <person name="Csuros M."/>
            <person name="Glasscock J."/>
            <person name="Harris R.A."/>
            <person name="Havlak P."/>
            <person name="Jackson A.R."/>
            <person name="Jiang H."/>
            <person name="Liu Y."/>
            <person name="Messina D.N."/>
            <person name="Shen Y."/>
            <person name="Song H.X.-Z."/>
            <person name="Wylie T."/>
            <person name="Zhang L."/>
            <person name="Birney E."/>
            <person name="Han K."/>
            <person name="Konkel M.K."/>
            <person name="Lee J."/>
            <person name="Smit A.F.A."/>
            <person name="Ullmer B."/>
            <person name="Wang H."/>
            <person name="Xing J."/>
            <person name="Burhans R."/>
            <person name="Cheng Z."/>
            <person name="Karro J.E."/>
            <person name="Ma J."/>
            <person name="Raney B."/>
            <person name="She X."/>
            <person name="Cox M.J."/>
            <person name="Demuth J.P."/>
            <person name="Dumas L.J."/>
            <person name="Han S.-G."/>
            <person name="Hopkins J."/>
            <person name="Karimpour-Fard A."/>
            <person name="Kim Y.H."/>
            <person name="Pollack J.R."/>
            <person name="Vinar T."/>
            <person name="Addo-Quaye C."/>
            <person name="Degenhardt J."/>
            <person name="Denby A."/>
            <person name="Hubisz M.J."/>
            <person name="Indap A."/>
            <person name="Kosiol C."/>
            <person name="Lahn B.T."/>
            <person name="Lawson H.A."/>
            <person name="Marklein A."/>
            <person name="Nielsen R."/>
            <person name="Vallender E.J."/>
            <person name="Clark A.G."/>
            <person name="Ferguson B."/>
            <person name="Hernandez R.D."/>
            <person name="Hirani K."/>
            <person name="Kehrer-Sawatzki H."/>
            <person name="Kolb J."/>
            <person name="Patil S."/>
            <person name="Pu L.-L."/>
            <person name="Ren Y."/>
            <person name="Smith D.G."/>
            <person name="Wheeler D.A."/>
            <person name="Schenck I."/>
            <person name="Ball E.V."/>
            <person name="Chen R."/>
            <person name="Cooper D.N."/>
            <person name="Giardine B."/>
            <person name="Hsu F."/>
            <person name="Kent W.J."/>
            <person name="Lesk A."/>
            <person name="Nelson D.L."/>
            <person name="O'brien W.E."/>
            <person name="Pruefer K."/>
            <person name="Stenson P.D."/>
            <person name="Wallace J.C."/>
            <person name="Ke H."/>
            <person name="Liu X.-M."/>
            <person name="Wang P."/>
            <person name="Xiang A.P."/>
            <person name="Yang F."/>
            <person name="Barber G.P."/>
            <person name="Haussler D."/>
            <person name="Karolchik D."/>
            <person name="Kern A.D."/>
            <person name="Kuhn R.M."/>
            <person name="Smith K.E."/>
            <person name="Zwieg A.S."/>
        </authorList>
    </citation>
    <scope>NUCLEOTIDE SEQUENCE [LARGE SCALE GENOMIC DNA]</scope>
    <source>
        <strain evidence="2">17573</strain>
    </source>
</reference>